<evidence type="ECO:0000313" key="2">
    <source>
        <dbReference type="Proteomes" id="UP001595880"/>
    </source>
</evidence>
<dbReference type="SUPFAM" id="SSF54001">
    <property type="entry name" value="Cysteine proteinases"/>
    <property type="match status" value="1"/>
</dbReference>
<dbReference type="RefSeq" id="WP_390195037.1">
    <property type="nucleotide sequence ID" value="NZ_JBHSDV010000001.1"/>
</dbReference>
<organism evidence="1 2">
    <name type="scientific">Gracilibacillus marinus</name>
    <dbReference type="NCBI Taxonomy" id="630535"/>
    <lineage>
        <taxon>Bacteria</taxon>
        <taxon>Bacillati</taxon>
        <taxon>Bacillota</taxon>
        <taxon>Bacilli</taxon>
        <taxon>Bacillales</taxon>
        <taxon>Bacillaceae</taxon>
        <taxon>Gracilibacillus</taxon>
    </lineage>
</organism>
<gene>
    <name evidence="1" type="ORF">ACFOZ1_01305</name>
</gene>
<keyword evidence="2" id="KW-1185">Reference proteome</keyword>
<evidence type="ECO:0008006" key="3">
    <source>
        <dbReference type="Google" id="ProtNLM"/>
    </source>
</evidence>
<comment type="caution">
    <text evidence="1">The sequence shown here is derived from an EMBL/GenBank/DDBJ whole genome shotgun (WGS) entry which is preliminary data.</text>
</comment>
<dbReference type="Proteomes" id="UP001595880">
    <property type="component" value="Unassembled WGS sequence"/>
</dbReference>
<sequence>MRKVYLLFTDTGTLLSRVINLFTKSNLNHASISFDEHLNEVYSFGRKQPYNPWSGGFVQENVRGSFFSNATCAIYQLTITEETYEILRSRVKQMEARTDYYRYNLLGLIGVLFNLEWNRDRAFFCSEFVATILHEAGIYTDAKPACLTRPQDLKEWQELTLIYHGGLRTYLQKQGAMQQIPQAWHKKMAT</sequence>
<name>A0ABV8VPQ2_9BACI</name>
<dbReference type="Gene3D" id="3.90.1720.10">
    <property type="entry name" value="endopeptidase domain like (from Nostoc punctiforme)"/>
    <property type="match status" value="1"/>
</dbReference>
<accession>A0ABV8VPQ2</accession>
<evidence type="ECO:0000313" key="1">
    <source>
        <dbReference type="EMBL" id="MFC4386436.1"/>
    </source>
</evidence>
<proteinExistence type="predicted"/>
<dbReference type="EMBL" id="JBHSDV010000001">
    <property type="protein sequence ID" value="MFC4386436.1"/>
    <property type="molecule type" value="Genomic_DNA"/>
</dbReference>
<reference evidence="2" key="1">
    <citation type="journal article" date="2019" name="Int. J. Syst. Evol. Microbiol.">
        <title>The Global Catalogue of Microorganisms (GCM) 10K type strain sequencing project: providing services to taxonomists for standard genome sequencing and annotation.</title>
        <authorList>
            <consortium name="The Broad Institute Genomics Platform"/>
            <consortium name="The Broad Institute Genome Sequencing Center for Infectious Disease"/>
            <person name="Wu L."/>
            <person name="Ma J."/>
        </authorList>
    </citation>
    <scope>NUCLEOTIDE SEQUENCE [LARGE SCALE GENOMIC DNA]</scope>
    <source>
        <strain evidence="2">KACC 14058</strain>
    </source>
</reference>
<protein>
    <recommendedName>
        <fullName evidence="3">Permuted papain-like amidase enzyme, YaeF/YiiX, C92 family</fullName>
    </recommendedName>
</protein>
<dbReference type="InterPro" id="IPR038765">
    <property type="entry name" value="Papain-like_cys_pep_sf"/>
</dbReference>